<dbReference type="InterPro" id="IPR005467">
    <property type="entry name" value="His_kinase_dom"/>
</dbReference>
<name>A0A2A8CZJ7_9BACT</name>
<dbReference type="GO" id="GO:0046983">
    <property type="term" value="F:protein dimerization activity"/>
    <property type="evidence" value="ECO:0007669"/>
    <property type="project" value="InterPro"/>
</dbReference>
<comment type="catalytic activity">
    <reaction evidence="1">
        <text>ATP + protein L-histidine = ADP + protein N-phospho-L-histidine.</text>
        <dbReference type="EC" id="2.7.13.3"/>
    </reaction>
</comment>
<reference evidence="12 13" key="1">
    <citation type="submission" date="2017-10" db="EMBL/GenBank/DDBJ databases">
        <title>Draft genome of Longibacter Salinarum.</title>
        <authorList>
            <person name="Goh K.M."/>
            <person name="Shamsir M.S."/>
            <person name="Lim S.W."/>
        </authorList>
    </citation>
    <scope>NUCLEOTIDE SEQUENCE [LARGE SCALE GENOMIC DNA]</scope>
    <source>
        <strain evidence="12 13">KCTC 52045</strain>
    </source>
</reference>
<keyword evidence="6" id="KW-0418">Kinase</keyword>
<dbReference type="CDD" id="cd00130">
    <property type="entry name" value="PAS"/>
    <property type="match status" value="1"/>
</dbReference>
<dbReference type="Proteomes" id="UP000220102">
    <property type="component" value="Unassembled WGS sequence"/>
</dbReference>
<sequence>MSLSTADSVSETFDNPPEVPVSHGLLAAALDQIQDPVILTSAELEKPGPTILYVNPAFTRLTGYELDEVLGKSPRILQGERTDPLTLDLLKRRLREDGHFKGEAINYRKDGSEYVLEWEISPIRSKSGEVRYWVALQRDVTERHLVEREVLDVSTREQKRIAEDLHDNLGQTMSGMLMRMRALENRVEERQDEALTREFGDLRRHMRSALDRIRRHVRELYPVSLADDGLLPGLKELASNAEALYGVTCRVKSSGDTTIASSDVATQLYRITQEAITNSVKHGGATIIDVTISSTNGHLTLAIENNGTSISPDDLEESTGMGLRIMRQRARAIQAGFTIRPSERGTVVEVSLKNRHLLRSPNA</sequence>
<organism evidence="12 13">
    <name type="scientific">Longibacter salinarum</name>
    <dbReference type="NCBI Taxonomy" id="1850348"/>
    <lineage>
        <taxon>Bacteria</taxon>
        <taxon>Pseudomonadati</taxon>
        <taxon>Rhodothermota</taxon>
        <taxon>Rhodothermia</taxon>
        <taxon>Rhodothermales</taxon>
        <taxon>Salisaetaceae</taxon>
        <taxon>Longibacter</taxon>
    </lineage>
</organism>
<keyword evidence="7" id="KW-0067">ATP-binding</keyword>
<feature type="domain" description="PAC" evidence="11">
    <location>
        <begin position="100"/>
        <end position="152"/>
    </location>
</feature>
<dbReference type="NCBIfam" id="TIGR00229">
    <property type="entry name" value="sensory_box"/>
    <property type="match status" value="1"/>
</dbReference>
<keyword evidence="13" id="KW-1185">Reference proteome</keyword>
<proteinExistence type="predicted"/>
<evidence type="ECO:0000256" key="7">
    <source>
        <dbReference type="ARBA" id="ARBA00022840"/>
    </source>
</evidence>
<dbReference type="PROSITE" id="PS50113">
    <property type="entry name" value="PAC"/>
    <property type="match status" value="1"/>
</dbReference>
<evidence type="ECO:0000256" key="4">
    <source>
        <dbReference type="ARBA" id="ARBA00022679"/>
    </source>
</evidence>
<dbReference type="PROSITE" id="PS50109">
    <property type="entry name" value="HIS_KIN"/>
    <property type="match status" value="1"/>
</dbReference>
<dbReference type="InterPro" id="IPR036890">
    <property type="entry name" value="HATPase_C_sf"/>
</dbReference>
<dbReference type="InterPro" id="IPR001610">
    <property type="entry name" value="PAC"/>
</dbReference>
<dbReference type="InterPro" id="IPR000700">
    <property type="entry name" value="PAS-assoc_C"/>
</dbReference>
<dbReference type="RefSeq" id="WP_098074992.1">
    <property type="nucleotide sequence ID" value="NZ_PDEQ01000003.1"/>
</dbReference>
<dbReference type="Pfam" id="PF07730">
    <property type="entry name" value="HisKA_3"/>
    <property type="match status" value="1"/>
</dbReference>
<dbReference type="GO" id="GO:0016020">
    <property type="term" value="C:membrane"/>
    <property type="evidence" value="ECO:0007669"/>
    <property type="project" value="InterPro"/>
</dbReference>
<gene>
    <name evidence="12" type="ORF">CRI94_07125</name>
</gene>
<dbReference type="SUPFAM" id="SSF55874">
    <property type="entry name" value="ATPase domain of HSP90 chaperone/DNA topoisomerase II/histidine kinase"/>
    <property type="match status" value="1"/>
</dbReference>
<dbReference type="InterPro" id="IPR000014">
    <property type="entry name" value="PAS"/>
</dbReference>
<keyword evidence="3" id="KW-0597">Phosphoprotein</keyword>
<dbReference type="GO" id="GO:0000155">
    <property type="term" value="F:phosphorelay sensor kinase activity"/>
    <property type="evidence" value="ECO:0007669"/>
    <property type="project" value="InterPro"/>
</dbReference>
<evidence type="ECO:0000259" key="9">
    <source>
        <dbReference type="PROSITE" id="PS50109"/>
    </source>
</evidence>
<dbReference type="SMART" id="SM00091">
    <property type="entry name" value="PAS"/>
    <property type="match status" value="1"/>
</dbReference>
<dbReference type="Pfam" id="PF02518">
    <property type="entry name" value="HATPase_c"/>
    <property type="match status" value="1"/>
</dbReference>
<accession>A0A2A8CZJ7</accession>
<dbReference type="Gene3D" id="3.30.450.20">
    <property type="entry name" value="PAS domain"/>
    <property type="match status" value="1"/>
</dbReference>
<dbReference type="PANTHER" id="PTHR24421:SF10">
    <property type="entry name" value="NITRATE_NITRITE SENSOR PROTEIN NARQ"/>
    <property type="match status" value="1"/>
</dbReference>
<dbReference type="EMBL" id="PDEQ01000003">
    <property type="protein sequence ID" value="PEN13828.1"/>
    <property type="molecule type" value="Genomic_DNA"/>
</dbReference>
<keyword evidence="8" id="KW-0902">Two-component regulatory system</keyword>
<dbReference type="Gene3D" id="1.20.5.1930">
    <property type="match status" value="1"/>
</dbReference>
<protein>
    <recommendedName>
        <fullName evidence="2">histidine kinase</fullName>
        <ecNumber evidence="2">2.7.13.3</ecNumber>
    </recommendedName>
</protein>
<dbReference type="PROSITE" id="PS50112">
    <property type="entry name" value="PAS"/>
    <property type="match status" value="1"/>
</dbReference>
<evidence type="ECO:0000256" key="1">
    <source>
        <dbReference type="ARBA" id="ARBA00000085"/>
    </source>
</evidence>
<dbReference type="AlphaFoldDB" id="A0A2A8CZJ7"/>
<dbReference type="GO" id="GO:0005524">
    <property type="term" value="F:ATP binding"/>
    <property type="evidence" value="ECO:0007669"/>
    <property type="project" value="UniProtKB-KW"/>
</dbReference>
<evidence type="ECO:0000313" key="12">
    <source>
        <dbReference type="EMBL" id="PEN13828.1"/>
    </source>
</evidence>
<dbReference type="InterPro" id="IPR003594">
    <property type="entry name" value="HATPase_dom"/>
</dbReference>
<comment type="caution">
    <text evidence="12">The sequence shown here is derived from an EMBL/GenBank/DDBJ whole genome shotgun (WGS) entry which is preliminary data.</text>
</comment>
<evidence type="ECO:0000259" key="11">
    <source>
        <dbReference type="PROSITE" id="PS50113"/>
    </source>
</evidence>
<evidence type="ECO:0000256" key="5">
    <source>
        <dbReference type="ARBA" id="ARBA00022741"/>
    </source>
</evidence>
<dbReference type="SMART" id="SM00086">
    <property type="entry name" value="PAC"/>
    <property type="match status" value="1"/>
</dbReference>
<evidence type="ECO:0000256" key="6">
    <source>
        <dbReference type="ARBA" id="ARBA00022777"/>
    </source>
</evidence>
<dbReference type="InterPro" id="IPR011712">
    <property type="entry name" value="Sig_transdc_His_kin_sub3_dim/P"/>
</dbReference>
<feature type="domain" description="Histidine kinase" evidence="9">
    <location>
        <begin position="164"/>
        <end position="356"/>
    </location>
</feature>
<evidence type="ECO:0000256" key="3">
    <source>
        <dbReference type="ARBA" id="ARBA00022553"/>
    </source>
</evidence>
<dbReference type="PANTHER" id="PTHR24421">
    <property type="entry name" value="NITRATE/NITRITE SENSOR PROTEIN NARX-RELATED"/>
    <property type="match status" value="1"/>
</dbReference>
<dbReference type="InterPro" id="IPR050482">
    <property type="entry name" value="Sensor_HK_TwoCompSys"/>
</dbReference>
<evidence type="ECO:0000313" key="13">
    <source>
        <dbReference type="Proteomes" id="UP000220102"/>
    </source>
</evidence>
<dbReference type="OrthoDB" id="5401121at2"/>
<evidence type="ECO:0000256" key="8">
    <source>
        <dbReference type="ARBA" id="ARBA00023012"/>
    </source>
</evidence>
<dbReference type="InterPro" id="IPR035965">
    <property type="entry name" value="PAS-like_dom_sf"/>
</dbReference>
<dbReference type="CDD" id="cd16917">
    <property type="entry name" value="HATPase_UhpB-NarQ-NarX-like"/>
    <property type="match status" value="1"/>
</dbReference>
<evidence type="ECO:0000256" key="2">
    <source>
        <dbReference type="ARBA" id="ARBA00012438"/>
    </source>
</evidence>
<dbReference type="EC" id="2.7.13.3" evidence="2"/>
<feature type="domain" description="PAS" evidence="10">
    <location>
        <begin position="22"/>
        <end position="73"/>
    </location>
</feature>
<keyword evidence="5" id="KW-0547">Nucleotide-binding</keyword>
<dbReference type="Gene3D" id="3.30.565.10">
    <property type="entry name" value="Histidine kinase-like ATPase, C-terminal domain"/>
    <property type="match status" value="1"/>
</dbReference>
<dbReference type="Pfam" id="PF13426">
    <property type="entry name" value="PAS_9"/>
    <property type="match status" value="1"/>
</dbReference>
<dbReference type="SMART" id="SM00387">
    <property type="entry name" value="HATPase_c"/>
    <property type="match status" value="1"/>
</dbReference>
<evidence type="ECO:0000259" key="10">
    <source>
        <dbReference type="PROSITE" id="PS50112"/>
    </source>
</evidence>
<dbReference type="SUPFAM" id="SSF55785">
    <property type="entry name" value="PYP-like sensor domain (PAS domain)"/>
    <property type="match status" value="1"/>
</dbReference>
<keyword evidence="4" id="KW-0808">Transferase</keyword>